<protein>
    <submittedName>
        <fullName evidence="2">Uncharacterized protein</fullName>
    </submittedName>
</protein>
<gene>
    <name evidence="2" type="ORF">SS1G_12948</name>
</gene>
<dbReference type="AlphaFoldDB" id="A7F5S0"/>
<dbReference type="RefSeq" id="XP_001586370.1">
    <property type="nucleotide sequence ID" value="XM_001586320.1"/>
</dbReference>
<keyword evidence="3" id="KW-1185">Reference proteome</keyword>
<evidence type="ECO:0000313" key="2">
    <source>
        <dbReference type="EMBL" id="EDN98091.1"/>
    </source>
</evidence>
<dbReference type="Proteomes" id="UP000001312">
    <property type="component" value="Unassembled WGS sequence"/>
</dbReference>
<sequence length="45" mass="5441">MGKTSRGDFVVAQQHQKREELGHFPNQKEKIREKSEWKQVEHLHE</sequence>
<dbReference type="InParanoid" id="A7F5S0"/>
<dbReference type="GeneID" id="5482366"/>
<reference evidence="3" key="1">
    <citation type="journal article" date="2011" name="PLoS Genet.">
        <title>Genomic analysis of the necrotrophic fungal pathogens Sclerotinia sclerotiorum and Botrytis cinerea.</title>
        <authorList>
            <person name="Amselem J."/>
            <person name="Cuomo C.A."/>
            <person name="van Kan J.A."/>
            <person name="Viaud M."/>
            <person name="Benito E.P."/>
            <person name="Couloux A."/>
            <person name="Coutinho P.M."/>
            <person name="de Vries R.P."/>
            <person name="Dyer P.S."/>
            <person name="Fillinger S."/>
            <person name="Fournier E."/>
            <person name="Gout L."/>
            <person name="Hahn M."/>
            <person name="Kohn L."/>
            <person name="Lapalu N."/>
            <person name="Plummer K.M."/>
            <person name="Pradier J.M."/>
            <person name="Quevillon E."/>
            <person name="Sharon A."/>
            <person name="Simon A."/>
            <person name="ten Have A."/>
            <person name="Tudzynski B."/>
            <person name="Tudzynski P."/>
            <person name="Wincker P."/>
            <person name="Andrew M."/>
            <person name="Anthouard V."/>
            <person name="Beever R.E."/>
            <person name="Beffa R."/>
            <person name="Benoit I."/>
            <person name="Bouzid O."/>
            <person name="Brault B."/>
            <person name="Chen Z."/>
            <person name="Choquer M."/>
            <person name="Collemare J."/>
            <person name="Cotton P."/>
            <person name="Danchin E.G."/>
            <person name="Da Silva C."/>
            <person name="Gautier A."/>
            <person name="Giraud C."/>
            <person name="Giraud T."/>
            <person name="Gonzalez C."/>
            <person name="Grossetete S."/>
            <person name="Guldener U."/>
            <person name="Henrissat B."/>
            <person name="Howlett B.J."/>
            <person name="Kodira C."/>
            <person name="Kretschmer M."/>
            <person name="Lappartient A."/>
            <person name="Leroch M."/>
            <person name="Levis C."/>
            <person name="Mauceli E."/>
            <person name="Neuveglise C."/>
            <person name="Oeser B."/>
            <person name="Pearson M."/>
            <person name="Poulain J."/>
            <person name="Poussereau N."/>
            <person name="Quesneville H."/>
            <person name="Rascle C."/>
            <person name="Schumacher J."/>
            <person name="Segurens B."/>
            <person name="Sexton A."/>
            <person name="Silva E."/>
            <person name="Sirven C."/>
            <person name="Soanes D.M."/>
            <person name="Talbot N.J."/>
            <person name="Templeton M."/>
            <person name="Yandava C."/>
            <person name="Yarden O."/>
            <person name="Zeng Q."/>
            <person name="Rollins J.A."/>
            <person name="Lebrun M.H."/>
            <person name="Dickman M."/>
        </authorList>
    </citation>
    <scope>NUCLEOTIDE SEQUENCE [LARGE SCALE GENOMIC DNA]</scope>
    <source>
        <strain evidence="3">ATCC 18683 / 1980 / Ss-1</strain>
    </source>
</reference>
<organism evidence="2 3">
    <name type="scientific">Sclerotinia sclerotiorum (strain ATCC 18683 / 1980 / Ss-1)</name>
    <name type="common">White mold</name>
    <name type="synonym">Whetzelinia sclerotiorum</name>
    <dbReference type="NCBI Taxonomy" id="665079"/>
    <lineage>
        <taxon>Eukaryota</taxon>
        <taxon>Fungi</taxon>
        <taxon>Dikarya</taxon>
        <taxon>Ascomycota</taxon>
        <taxon>Pezizomycotina</taxon>
        <taxon>Leotiomycetes</taxon>
        <taxon>Helotiales</taxon>
        <taxon>Sclerotiniaceae</taxon>
        <taxon>Sclerotinia</taxon>
    </lineage>
</organism>
<dbReference type="KEGG" id="ssl:SS1G_12948"/>
<proteinExistence type="predicted"/>
<accession>A7F5S0</accession>
<evidence type="ECO:0000256" key="1">
    <source>
        <dbReference type="SAM" id="MobiDB-lite"/>
    </source>
</evidence>
<feature type="region of interest" description="Disordered" evidence="1">
    <location>
        <begin position="1"/>
        <end position="45"/>
    </location>
</feature>
<feature type="compositionally biased region" description="Basic and acidic residues" evidence="1">
    <location>
        <begin position="16"/>
        <end position="45"/>
    </location>
</feature>
<evidence type="ECO:0000313" key="3">
    <source>
        <dbReference type="Proteomes" id="UP000001312"/>
    </source>
</evidence>
<name>A7F5S0_SCLS1</name>
<dbReference type="EMBL" id="CH476642">
    <property type="protein sequence ID" value="EDN98091.1"/>
    <property type="molecule type" value="Genomic_DNA"/>
</dbReference>